<dbReference type="PANTHER" id="PTHR16199:SF4">
    <property type="entry name" value="CONDENSIN-2 COMPLEX SUBUNIT G2"/>
    <property type="match status" value="1"/>
</dbReference>
<reference evidence="3" key="1">
    <citation type="submission" date="2015-07" db="EMBL/GenBank/DDBJ databases">
        <title>Transcriptome Assembly of Anthurium amnicola.</title>
        <authorList>
            <person name="Suzuki J."/>
        </authorList>
    </citation>
    <scope>NUCLEOTIDE SEQUENCE</scope>
</reference>
<dbReference type="Gene3D" id="1.25.10.10">
    <property type="entry name" value="Leucine-rich Repeat Variant"/>
    <property type="match status" value="1"/>
</dbReference>
<keyword evidence="1" id="KW-0175">Coiled coil</keyword>
<dbReference type="PANTHER" id="PTHR16199">
    <property type="entry name" value="CONDENSIN-2 COMPLEX SUBUNIT G2"/>
    <property type="match status" value="1"/>
</dbReference>
<dbReference type="InterPro" id="IPR011989">
    <property type="entry name" value="ARM-like"/>
</dbReference>
<proteinExistence type="predicted"/>
<protein>
    <submittedName>
        <fullName evidence="3">Condensin-2 complex subunit G2</fullName>
    </submittedName>
</protein>
<dbReference type="SUPFAM" id="SSF48371">
    <property type="entry name" value="ARM repeat"/>
    <property type="match status" value="1"/>
</dbReference>
<organism evidence="3">
    <name type="scientific">Anthurium amnicola</name>
    <dbReference type="NCBI Taxonomy" id="1678845"/>
    <lineage>
        <taxon>Eukaryota</taxon>
        <taxon>Viridiplantae</taxon>
        <taxon>Streptophyta</taxon>
        <taxon>Embryophyta</taxon>
        <taxon>Tracheophyta</taxon>
        <taxon>Spermatophyta</taxon>
        <taxon>Magnoliopsida</taxon>
        <taxon>Liliopsida</taxon>
        <taxon>Araceae</taxon>
        <taxon>Pothoideae</taxon>
        <taxon>Potheae</taxon>
        <taxon>Anthurium</taxon>
    </lineage>
</organism>
<evidence type="ECO:0000256" key="1">
    <source>
        <dbReference type="SAM" id="Coils"/>
    </source>
</evidence>
<gene>
    <name evidence="3" type="primary">Ncapg2_2</name>
    <name evidence="3" type="ORF">g.62363</name>
</gene>
<dbReference type="InterPro" id="IPR016024">
    <property type="entry name" value="ARM-type_fold"/>
</dbReference>
<feature type="region of interest" description="Disordered" evidence="2">
    <location>
        <begin position="95"/>
        <end position="138"/>
    </location>
</feature>
<dbReference type="Pfam" id="PF12422">
    <property type="entry name" value="Condensin2nSMC"/>
    <property type="match status" value="1"/>
</dbReference>
<dbReference type="GO" id="GO:0005634">
    <property type="term" value="C:nucleus"/>
    <property type="evidence" value="ECO:0007669"/>
    <property type="project" value="InterPro"/>
</dbReference>
<sequence>GRGVNPLCNSHGNPGRSEEARSPPTMEKRLRSALRSPAEGFLAAALSESASKQIKPTLRTLIWAISPSSDLCSSLPPALHLAVSRLLDSFKASLHSPPAAGGEDATRTPRSPPTKRARRSPSRRKKRSPGAMMPEGQSETLVQLRNLRTCAWIAHLCASHPRKSFSPSDLLPCVRSLHDCLVLFEMDEVLLSEVAGLCEKWWKEKLPERETLISQSLPFLLSRSLTRNKKADVHRVYALRDAFTLFDFMDESIEDLRLLLVRCVITPLYLKTEEGRRFIAFMLGLNGQLLKEALALIKSQIPFGRKAVLEAYADILFRAWKCSEGSLREEIEDGFLQGLIEGAIYASSRLLAASIRRVLGMFLENRAIDGVDKLLFRLVEPILFRSLQVANSNVRQNALHLLIDMFPLEDPDVTREVKNIFFDKQFFLMERLLVDVSPDVRAVAVEGCCRILNLFWEVIPSPTITKMLTKVVDDMSRDVSNDVKLSTLNGITYLLGNPQTHEVLKVLIPRLGYMFLDPILSVRLAVCDLLLAVRDIRSFQFNKVVGLDTLLSSLANDHPPVAQKITKLLKPSYFPSKITMKEACSRFVALIKRSPDAGARFCEFALSEGSSSKSVVELVKVCFSFAISPKDLNPVQIDALFIASQNLCRTISSETSCKAALNKFFPKEALKSLLSTTTSVRAQNSILNIVSFVSPDDLGDFHDDCMRLIKSCSGLSNNVEMQREVRKVHKLMLSNGWFDDLFGALAELLQMATSRLLIKFGIQTPMPAVTSKKKKRAKLHKKSLKSLNREKGEVFSHLPVSTAEEDYAVGAAAAWQVKDLLAYEETRNAVLSSSFVDSVSSSLGTLSQFNIEQSIYWELLDMSPVFAYTTLSLHRSLQNAESTVMEDPECNTKFKSQSTRSTLEESALEESLNHLLNSAEKLYCGVDLGKSCKSTLKVSQVEKSVPNKRFKKKETPGDFLSPGEGVQPEDNFLEEKKMSHVVQITSTLLQFIVDASTMGLIPIERQRWMCFASMFSRYVILAIERHQDNKTFFLNLKENLSCVKSFFTYAAKMLHLVISRYDQSLQILPEVSRLANDLLDVIASVELHLSSGYASHIISVAKPWLPDLILGFSSSQLTDATPVGSSTAAGSINRSNFPVWLVLLSKIELCELRDCREDEEGNRSPESEAFVFKKLIEKVVALLKRGNPKILEAVGIVLLTFMKFGLETEDFDLVLGFVHFICMKLVGEDNLALNELEVLNSYMQEGLMWIERAITDLEHDENERQKLETAKELLRSHSKNHMHT</sequence>
<evidence type="ECO:0000313" key="3">
    <source>
        <dbReference type="EMBL" id="JAT47557.1"/>
    </source>
</evidence>
<feature type="coiled-coil region" evidence="1">
    <location>
        <begin position="1250"/>
        <end position="1277"/>
    </location>
</feature>
<feature type="compositionally biased region" description="Basic and acidic residues" evidence="2">
    <location>
        <begin position="16"/>
        <end position="30"/>
    </location>
</feature>
<evidence type="ECO:0000256" key="2">
    <source>
        <dbReference type="SAM" id="MobiDB-lite"/>
    </source>
</evidence>
<name>A0A1D1XYU0_9ARAE</name>
<accession>A0A1D1XYU0</accession>
<dbReference type="EMBL" id="GDJX01020379">
    <property type="protein sequence ID" value="JAT47557.1"/>
    <property type="molecule type" value="Transcribed_RNA"/>
</dbReference>
<feature type="non-terminal residue" evidence="3">
    <location>
        <position position="1"/>
    </location>
</feature>
<dbReference type="GO" id="GO:0000070">
    <property type="term" value="P:mitotic sister chromatid segregation"/>
    <property type="evidence" value="ECO:0007669"/>
    <property type="project" value="TreeGrafter"/>
</dbReference>
<feature type="compositionally biased region" description="Basic residues" evidence="2">
    <location>
        <begin position="113"/>
        <end position="128"/>
    </location>
</feature>
<feature type="region of interest" description="Disordered" evidence="2">
    <location>
        <begin position="1"/>
        <end position="34"/>
    </location>
</feature>
<dbReference type="InterPro" id="IPR024741">
    <property type="entry name" value="Condensin2_G2"/>
</dbReference>
<dbReference type="GO" id="GO:0000796">
    <property type="term" value="C:condensin complex"/>
    <property type="evidence" value="ECO:0007669"/>
    <property type="project" value="TreeGrafter"/>
</dbReference>